<sequence>MDFDRTSLEWSDHDFSNFKFGFRGETTIVTKLQTSVLQSEARPSGLCVMADPIFEDTQSPVRYLPFELSVFSRFVQDFSIHPRITRTIGREICYFSCQYHSGEGDMIDEGGGPLITLIACTARTSSQIEDDLALSSTFFPSSGFSVAIVYGCNDRQKREITKRIEACDLNYNHPLLLPGLLFELERVRLGGAVEDLLDHFALKGSSDRELDLDMDKARMTTFLKSSYRSRELVNQVRAVKRQLDKMADSTRAAERSLASYQPQISQSSPEFSSNYNDYKPKNYGLSLVHKGSSSSMSFKGQRDEARLWKWERAGRQIRARLADVAYELDDKIMDCNMVTDNMSLTMQTVWNHFARQDNQTNLRLSRVNTELARTNTGLSQDMRRDSSQMRSIALLTMIFLPLSTVASIFSTTFFTWDAGEGESIISSYFWIFVVIAVALTGVVVGAWHLTTRTRLRAENKEKDRMMKKEAAWSEMGLSRMDEESMIGMGGGSVSAAGMGVGGGLGANGGRKVG</sequence>
<evidence type="ECO:0000256" key="1">
    <source>
        <dbReference type="SAM" id="Phobius"/>
    </source>
</evidence>
<protein>
    <submittedName>
        <fullName evidence="2">Uncharacterized protein</fullName>
    </submittedName>
</protein>
<evidence type="ECO:0000313" key="3">
    <source>
        <dbReference type="Proteomes" id="UP001174934"/>
    </source>
</evidence>
<comment type="caution">
    <text evidence="2">The sequence shown here is derived from an EMBL/GenBank/DDBJ whole genome shotgun (WGS) entry which is preliminary data.</text>
</comment>
<dbReference type="AlphaFoldDB" id="A0AA40BV95"/>
<keyword evidence="1" id="KW-1133">Transmembrane helix</keyword>
<dbReference type="Gene3D" id="1.20.58.340">
    <property type="entry name" value="Magnesium transport protein CorA, transmembrane region"/>
    <property type="match status" value="1"/>
</dbReference>
<feature type="transmembrane region" description="Helical" evidence="1">
    <location>
        <begin position="392"/>
        <end position="416"/>
    </location>
</feature>
<keyword evidence="1" id="KW-0812">Transmembrane</keyword>
<feature type="transmembrane region" description="Helical" evidence="1">
    <location>
        <begin position="428"/>
        <end position="450"/>
    </location>
</feature>
<reference evidence="2" key="1">
    <citation type="submission" date="2023-06" db="EMBL/GenBank/DDBJ databases">
        <title>Genome-scale phylogeny and comparative genomics of the fungal order Sordariales.</title>
        <authorList>
            <consortium name="Lawrence Berkeley National Laboratory"/>
            <person name="Hensen N."/>
            <person name="Bonometti L."/>
            <person name="Westerberg I."/>
            <person name="Brannstrom I.O."/>
            <person name="Guillou S."/>
            <person name="Cros-Aarteil S."/>
            <person name="Calhoun S."/>
            <person name="Haridas S."/>
            <person name="Kuo A."/>
            <person name="Mondo S."/>
            <person name="Pangilinan J."/>
            <person name="Riley R."/>
            <person name="LaButti K."/>
            <person name="Andreopoulos B."/>
            <person name="Lipzen A."/>
            <person name="Chen C."/>
            <person name="Yanf M."/>
            <person name="Daum C."/>
            <person name="Ng V."/>
            <person name="Clum A."/>
            <person name="Steindorff A."/>
            <person name="Ohm R."/>
            <person name="Martin F."/>
            <person name="Silar P."/>
            <person name="Natvig D."/>
            <person name="Lalanne C."/>
            <person name="Gautier V."/>
            <person name="Ament-velasquez S.L."/>
            <person name="Kruys A."/>
            <person name="Hutchinson M.I."/>
            <person name="Powell A.J."/>
            <person name="Barry K."/>
            <person name="Miller A.N."/>
            <person name="Grigoriev I.V."/>
            <person name="Debuchy R."/>
            <person name="Gladieux P."/>
            <person name="Thoren M.H."/>
            <person name="Johannesson H."/>
        </authorList>
    </citation>
    <scope>NUCLEOTIDE SEQUENCE</scope>
    <source>
        <strain evidence="2">SMH3391-2</strain>
    </source>
</reference>
<keyword evidence="1" id="KW-0472">Membrane</keyword>
<proteinExistence type="predicted"/>
<dbReference type="Proteomes" id="UP001174934">
    <property type="component" value="Unassembled WGS sequence"/>
</dbReference>
<gene>
    <name evidence="2" type="ORF">B0T17DRAFT_497941</name>
</gene>
<organism evidence="2 3">
    <name type="scientific">Bombardia bombarda</name>
    <dbReference type="NCBI Taxonomy" id="252184"/>
    <lineage>
        <taxon>Eukaryota</taxon>
        <taxon>Fungi</taxon>
        <taxon>Dikarya</taxon>
        <taxon>Ascomycota</taxon>
        <taxon>Pezizomycotina</taxon>
        <taxon>Sordariomycetes</taxon>
        <taxon>Sordariomycetidae</taxon>
        <taxon>Sordariales</taxon>
        <taxon>Lasiosphaeriaceae</taxon>
        <taxon>Bombardia</taxon>
    </lineage>
</organism>
<evidence type="ECO:0000313" key="2">
    <source>
        <dbReference type="EMBL" id="KAK0614870.1"/>
    </source>
</evidence>
<dbReference type="EMBL" id="JAULSR010000007">
    <property type="protein sequence ID" value="KAK0614870.1"/>
    <property type="molecule type" value="Genomic_DNA"/>
</dbReference>
<accession>A0AA40BV95</accession>
<keyword evidence="3" id="KW-1185">Reference proteome</keyword>
<name>A0AA40BV95_9PEZI</name>